<dbReference type="SUPFAM" id="SSF50800">
    <property type="entry name" value="PK beta-barrel domain-like"/>
    <property type="match status" value="1"/>
</dbReference>
<dbReference type="GO" id="GO:0030170">
    <property type="term" value="F:pyridoxal phosphate binding"/>
    <property type="evidence" value="ECO:0007669"/>
    <property type="project" value="InterPro"/>
</dbReference>
<dbReference type="InterPro" id="IPR052716">
    <property type="entry name" value="MOSC_domain"/>
</dbReference>
<feature type="domain" description="MOSC" evidence="1">
    <location>
        <begin position="18"/>
        <end position="149"/>
    </location>
</feature>
<proteinExistence type="predicted"/>
<reference evidence="2" key="2">
    <citation type="submission" date="2020-09" db="EMBL/GenBank/DDBJ databases">
        <authorList>
            <person name="Sun Q."/>
            <person name="Ohkuma M."/>
        </authorList>
    </citation>
    <scope>NUCLEOTIDE SEQUENCE</scope>
    <source>
        <strain evidence="2">JCM 30804</strain>
    </source>
</reference>
<reference evidence="2" key="1">
    <citation type="journal article" date="2014" name="Int. J. Syst. Evol. Microbiol.">
        <title>Complete genome sequence of Corynebacterium casei LMG S-19264T (=DSM 44701T), isolated from a smear-ripened cheese.</title>
        <authorList>
            <consortium name="US DOE Joint Genome Institute (JGI-PGF)"/>
            <person name="Walter F."/>
            <person name="Albersmeier A."/>
            <person name="Kalinowski J."/>
            <person name="Ruckert C."/>
        </authorList>
    </citation>
    <scope>NUCLEOTIDE SEQUENCE</scope>
    <source>
        <strain evidence="2">JCM 30804</strain>
    </source>
</reference>
<dbReference type="Pfam" id="PF03473">
    <property type="entry name" value="MOSC"/>
    <property type="match status" value="1"/>
</dbReference>
<organism evidence="2 3">
    <name type="scientific">Shewanella gelidii</name>
    <dbReference type="NCBI Taxonomy" id="1642821"/>
    <lineage>
        <taxon>Bacteria</taxon>
        <taxon>Pseudomonadati</taxon>
        <taxon>Pseudomonadota</taxon>
        <taxon>Gammaproteobacteria</taxon>
        <taxon>Alteromonadales</taxon>
        <taxon>Shewanellaceae</taxon>
        <taxon>Shewanella</taxon>
    </lineage>
</organism>
<dbReference type="InterPro" id="IPR005302">
    <property type="entry name" value="MoCF_Sase_C"/>
</dbReference>
<evidence type="ECO:0000313" key="3">
    <source>
        <dbReference type="Proteomes" id="UP000613743"/>
    </source>
</evidence>
<name>A0A917NDJ2_9GAMM</name>
<evidence type="ECO:0000313" key="2">
    <source>
        <dbReference type="EMBL" id="GGI91678.1"/>
    </source>
</evidence>
<dbReference type="GO" id="GO:0030151">
    <property type="term" value="F:molybdenum ion binding"/>
    <property type="evidence" value="ECO:0007669"/>
    <property type="project" value="InterPro"/>
</dbReference>
<dbReference type="RefSeq" id="WP_188922678.1">
    <property type="nucleotide sequence ID" value="NZ_BMPZ01000012.1"/>
</dbReference>
<keyword evidence="3" id="KW-1185">Reference proteome</keyword>
<protein>
    <submittedName>
        <fullName evidence="2">Molybdenum cofactor biosysynthesis protein</fullName>
    </submittedName>
</protein>
<sequence>MAQLISIAYKIESKGVMTEVSEASVSLEAGVENDRLGRPGKRQVTVMSLEQWNQATSELAPTPPTPLVWTDRRCNILVSGIAFSAKDVGSRLKIGSLILEITGETDPCKKMRAVHPGLEQALTPNWRGGVTCRVIQPATIKAGDRVTTCTDTSSNA</sequence>
<dbReference type="Proteomes" id="UP000613743">
    <property type="component" value="Unassembled WGS sequence"/>
</dbReference>
<dbReference type="AlphaFoldDB" id="A0A917NDJ2"/>
<dbReference type="PROSITE" id="PS51340">
    <property type="entry name" value="MOSC"/>
    <property type="match status" value="1"/>
</dbReference>
<gene>
    <name evidence="2" type="ORF">GCM10009332_31260</name>
</gene>
<dbReference type="GO" id="GO:0003824">
    <property type="term" value="F:catalytic activity"/>
    <property type="evidence" value="ECO:0007669"/>
    <property type="project" value="InterPro"/>
</dbReference>
<evidence type="ECO:0000259" key="1">
    <source>
        <dbReference type="PROSITE" id="PS51340"/>
    </source>
</evidence>
<dbReference type="PANTHER" id="PTHR36930">
    <property type="entry name" value="METAL-SULFUR CLUSTER BIOSYNTHESIS PROTEINS YUAD-RELATED"/>
    <property type="match status" value="1"/>
</dbReference>
<dbReference type="PANTHER" id="PTHR36930:SF1">
    <property type="entry name" value="MOSC DOMAIN-CONTAINING PROTEIN"/>
    <property type="match status" value="1"/>
</dbReference>
<dbReference type="EMBL" id="BMPZ01000012">
    <property type="protein sequence ID" value="GGI91678.1"/>
    <property type="molecule type" value="Genomic_DNA"/>
</dbReference>
<dbReference type="InterPro" id="IPR011037">
    <property type="entry name" value="Pyrv_Knase-like_insert_dom_sf"/>
</dbReference>
<comment type="caution">
    <text evidence="2">The sequence shown here is derived from an EMBL/GenBank/DDBJ whole genome shotgun (WGS) entry which is preliminary data.</text>
</comment>
<dbReference type="Gene3D" id="2.40.33.20">
    <property type="entry name" value="PK beta-barrel domain-like"/>
    <property type="match status" value="1"/>
</dbReference>
<accession>A0A917NDJ2</accession>